<evidence type="ECO:0000256" key="4">
    <source>
        <dbReference type="ARBA" id="ARBA00022967"/>
    </source>
</evidence>
<dbReference type="Proteomes" id="UP000886339">
    <property type="component" value="Unassembled WGS sequence"/>
</dbReference>
<sequence length="257" mass="28133">MSQPLLTAEKLALSIGNIRITEALDLHIVAGSSWGILGPNGAGKTTLLHTLAGLRPPDTGTIRYSGKAVTDYSPRELARERGLLFQTELSGFPGTLFETVLAGRHPYLGRLGWESPQDLEQAATAIVQTGLKGLEERNVQTLSGGERQRMEIATLLAQQPRIALLDEPSNHLDPGQQIIMLRLLRAHFTSTDRALMMVLHDCNLAMRFCDHLLLLKGNGEHRAGSVKTLATAENLSWLYGHPVTLEQIAGHACLHFR</sequence>
<evidence type="ECO:0000259" key="6">
    <source>
        <dbReference type="PROSITE" id="PS50893"/>
    </source>
</evidence>
<proteinExistence type="predicted"/>
<accession>A0A831RV93</accession>
<evidence type="ECO:0000256" key="3">
    <source>
        <dbReference type="ARBA" id="ARBA00022840"/>
    </source>
</evidence>
<dbReference type="PROSITE" id="PS50893">
    <property type="entry name" value="ABC_TRANSPORTER_2"/>
    <property type="match status" value="1"/>
</dbReference>
<evidence type="ECO:0000256" key="2">
    <source>
        <dbReference type="ARBA" id="ARBA00022741"/>
    </source>
</evidence>
<dbReference type="GO" id="GO:0016887">
    <property type="term" value="F:ATP hydrolysis activity"/>
    <property type="evidence" value="ECO:0007669"/>
    <property type="project" value="InterPro"/>
</dbReference>
<keyword evidence="4" id="KW-1278">Translocase</keyword>
<feature type="domain" description="ABC transporter" evidence="6">
    <location>
        <begin position="6"/>
        <end position="242"/>
    </location>
</feature>
<comment type="function">
    <text evidence="5">Part of the ABC transporter complex HmuTUV involved in hemin import. Responsible for energy coupling to the transport system.</text>
</comment>
<dbReference type="PANTHER" id="PTHR42794">
    <property type="entry name" value="HEMIN IMPORT ATP-BINDING PROTEIN HMUV"/>
    <property type="match status" value="1"/>
</dbReference>
<evidence type="ECO:0000313" key="7">
    <source>
        <dbReference type="EMBL" id="HEC06474.1"/>
    </source>
</evidence>
<keyword evidence="2" id="KW-0547">Nucleotide-binding</keyword>
<dbReference type="Pfam" id="PF00005">
    <property type="entry name" value="ABC_tran"/>
    <property type="match status" value="1"/>
</dbReference>
<dbReference type="GO" id="GO:0005524">
    <property type="term" value="F:ATP binding"/>
    <property type="evidence" value="ECO:0007669"/>
    <property type="project" value="UniProtKB-KW"/>
</dbReference>
<dbReference type="PANTHER" id="PTHR42794:SF1">
    <property type="entry name" value="HEMIN IMPORT ATP-BINDING PROTEIN HMUV"/>
    <property type="match status" value="1"/>
</dbReference>
<dbReference type="Gene3D" id="3.40.50.300">
    <property type="entry name" value="P-loop containing nucleotide triphosphate hydrolases"/>
    <property type="match status" value="1"/>
</dbReference>
<dbReference type="SUPFAM" id="SSF52540">
    <property type="entry name" value="P-loop containing nucleoside triphosphate hydrolases"/>
    <property type="match status" value="1"/>
</dbReference>
<evidence type="ECO:0000256" key="1">
    <source>
        <dbReference type="ARBA" id="ARBA00022448"/>
    </source>
</evidence>
<name>A0A831RV93_9GAMM</name>
<comment type="caution">
    <text evidence="7">The sequence shown here is derived from an EMBL/GenBank/DDBJ whole genome shotgun (WGS) entry which is preliminary data.</text>
</comment>
<dbReference type="InterPro" id="IPR003439">
    <property type="entry name" value="ABC_transporter-like_ATP-bd"/>
</dbReference>
<dbReference type="EMBL" id="DRLF01000227">
    <property type="protein sequence ID" value="HEC06474.1"/>
    <property type="molecule type" value="Genomic_DNA"/>
</dbReference>
<dbReference type="InterPro" id="IPR017871">
    <property type="entry name" value="ABC_transporter-like_CS"/>
</dbReference>
<organism evidence="7">
    <name type="scientific">Thiolapillus brandeum</name>
    <dbReference type="NCBI Taxonomy" id="1076588"/>
    <lineage>
        <taxon>Bacteria</taxon>
        <taxon>Pseudomonadati</taxon>
        <taxon>Pseudomonadota</taxon>
        <taxon>Gammaproteobacteria</taxon>
        <taxon>Chromatiales</taxon>
        <taxon>Sedimenticolaceae</taxon>
        <taxon>Thiolapillus</taxon>
    </lineage>
</organism>
<dbReference type="SMART" id="SM00382">
    <property type="entry name" value="AAA"/>
    <property type="match status" value="1"/>
</dbReference>
<dbReference type="InterPro" id="IPR003593">
    <property type="entry name" value="AAA+_ATPase"/>
</dbReference>
<dbReference type="AlphaFoldDB" id="A0A831RV93"/>
<evidence type="ECO:0000256" key="5">
    <source>
        <dbReference type="ARBA" id="ARBA00037066"/>
    </source>
</evidence>
<protein>
    <submittedName>
        <fullName evidence="7">ABC transporter ATP-binding protein</fullName>
    </submittedName>
</protein>
<reference evidence="7" key="1">
    <citation type="journal article" date="2020" name="mSystems">
        <title>Genome- and Community-Level Interaction Insights into Carbon Utilization and Element Cycling Functions of Hydrothermarchaeota in Hydrothermal Sediment.</title>
        <authorList>
            <person name="Zhou Z."/>
            <person name="Liu Y."/>
            <person name="Xu W."/>
            <person name="Pan J."/>
            <person name="Luo Z.H."/>
            <person name="Li M."/>
        </authorList>
    </citation>
    <scope>NUCLEOTIDE SEQUENCE [LARGE SCALE GENOMIC DNA]</scope>
    <source>
        <strain evidence="7">HyVt-458</strain>
    </source>
</reference>
<gene>
    <name evidence="7" type="ORF">ENJ12_06465</name>
</gene>
<dbReference type="InterPro" id="IPR027417">
    <property type="entry name" value="P-loop_NTPase"/>
</dbReference>
<dbReference type="CDD" id="cd03214">
    <property type="entry name" value="ABC_Iron-Siderophores_B12_Hemin"/>
    <property type="match status" value="1"/>
</dbReference>
<keyword evidence="3 7" id="KW-0067">ATP-binding</keyword>
<keyword evidence="1" id="KW-0813">Transport</keyword>
<dbReference type="PROSITE" id="PS00211">
    <property type="entry name" value="ABC_TRANSPORTER_1"/>
    <property type="match status" value="1"/>
</dbReference>